<evidence type="ECO:0000313" key="1">
    <source>
        <dbReference type="EMBL" id="KAL0320159.1"/>
    </source>
</evidence>
<accession>A0AAW2LLX6</accession>
<gene>
    <name evidence="1" type="ORF">Sradi_5277400</name>
</gene>
<reference evidence="1" key="2">
    <citation type="journal article" date="2024" name="Plant">
        <title>Genomic evolution and insights into agronomic trait innovations of Sesamum species.</title>
        <authorList>
            <person name="Miao H."/>
            <person name="Wang L."/>
            <person name="Qu L."/>
            <person name="Liu H."/>
            <person name="Sun Y."/>
            <person name="Le M."/>
            <person name="Wang Q."/>
            <person name="Wei S."/>
            <person name="Zheng Y."/>
            <person name="Lin W."/>
            <person name="Duan Y."/>
            <person name="Cao H."/>
            <person name="Xiong S."/>
            <person name="Wang X."/>
            <person name="Wei L."/>
            <person name="Li C."/>
            <person name="Ma Q."/>
            <person name="Ju M."/>
            <person name="Zhao R."/>
            <person name="Li G."/>
            <person name="Mu C."/>
            <person name="Tian Q."/>
            <person name="Mei H."/>
            <person name="Zhang T."/>
            <person name="Gao T."/>
            <person name="Zhang H."/>
        </authorList>
    </citation>
    <scope>NUCLEOTIDE SEQUENCE</scope>
    <source>
        <strain evidence="1">G02</strain>
    </source>
</reference>
<comment type="caution">
    <text evidence="1">The sequence shown here is derived from an EMBL/GenBank/DDBJ whole genome shotgun (WGS) entry which is preliminary data.</text>
</comment>
<reference evidence="1" key="1">
    <citation type="submission" date="2020-06" db="EMBL/GenBank/DDBJ databases">
        <authorList>
            <person name="Li T."/>
            <person name="Hu X."/>
            <person name="Zhang T."/>
            <person name="Song X."/>
            <person name="Zhang H."/>
            <person name="Dai N."/>
            <person name="Sheng W."/>
            <person name="Hou X."/>
            <person name="Wei L."/>
        </authorList>
    </citation>
    <scope>NUCLEOTIDE SEQUENCE</scope>
    <source>
        <strain evidence="1">G02</strain>
        <tissue evidence="1">Leaf</tissue>
    </source>
</reference>
<organism evidence="1">
    <name type="scientific">Sesamum radiatum</name>
    <name type="common">Black benniseed</name>
    <dbReference type="NCBI Taxonomy" id="300843"/>
    <lineage>
        <taxon>Eukaryota</taxon>
        <taxon>Viridiplantae</taxon>
        <taxon>Streptophyta</taxon>
        <taxon>Embryophyta</taxon>
        <taxon>Tracheophyta</taxon>
        <taxon>Spermatophyta</taxon>
        <taxon>Magnoliopsida</taxon>
        <taxon>eudicotyledons</taxon>
        <taxon>Gunneridae</taxon>
        <taxon>Pentapetalae</taxon>
        <taxon>asterids</taxon>
        <taxon>lamiids</taxon>
        <taxon>Lamiales</taxon>
        <taxon>Pedaliaceae</taxon>
        <taxon>Sesamum</taxon>
    </lineage>
</organism>
<protein>
    <submittedName>
        <fullName evidence="1">Uncharacterized protein</fullName>
    </submittedName>
</protein>
<proteinExistence type="predicted"/>
<sequence>MKAYVMGTVIRGVHSIYPLERGFSVSDVTTGFLGGSLLPGLLKFFSPAVFLGCLSFLHVNVFRRSGQEGIELGDRFLGQRLKEILIQEPLGEGTGFHFLRGSRHLQCCSTESL</sequence>
<dbReference type="EMBL" id="JACGWJ010000024">
    <property type="protein sequence ID" value="KAL0320159.1"/>
    <property type="molecule type" value="Genomic_DNA"/>
</dbReference>
<dbReference type="AlphaFoldDB" id="A0AAW2LLX6"/>
<name>A0AAW2LLX6_SESRA</name>